<evidence type="ECO:0000313" key="1">
    <source>
        <dbReference type="EMBL" id="KAI0032053.1"/>
    </source>
</evidence>
<proteinExistence type="predicted"/>
<gene>
    <name evidence="1" type="ORF">K488DRAFT_86209</name>
</gene>
<name>A0ACB8QJM7_9AGAM</name>
<accession>A0ACB8QJM7</accession>
<organism evidence="1 2">
    <name type="scientific">Vararia minispora EC-137</name>
    <dbReference type="NCBI Taxonomy" id="1314806"/>
    <lineage>
        <taxon>Eukaryota</taxon>
        <taxon>Fungi</taxon>
        <taxon>Dikarya</taxon>
        <taxon>Basidiomycota</taxon>
        <taxon>Agaricomycotina</taxon>
        <taxon>Agaricomycetes</taxon>
        <taxon>Russulales</taxon>
        <taxon>Lachnocladiaceae</taxon>
        <taxon>Vararia</taxon>
    </lineage>
</organism>
<sequence>MGAVKKKRAGRRATARTSRRPIPDKPTPDEWATFSRSQRCVVVDADGQEHIFNSGDESVSRSSPEMLSFQLPSPSVMVDWASVYWFWSGEDIRQQYHGRIETSSYGIYERSLEENKLDYMSMQSIDSKVNVRMFEEQCIEQDPIPKNSFYVRRKFCTNNGDGVRAHLTPHARVNAKCTCNQAYNPDTDEMRFCPRETCRTWYHTICLDRTQSYFDEDEHMYEYPESLIRGSLDETSTHCDLGMNIASLCTPNLAKLFARVNKLAKQPIVRGRVHGVSGNVHLVLMARRWDLKTRPSPVRIED</sequence>
<keyword evidence="2" id="KW-1185">Reference proteome</keyword>
<reference evidence="1" key="2">
    <citation type="journal article" date="2022" name="New Phytol.">
        <title>Evolutionary transition to the ectomycorrhizal habit in the genomes of a hyperdiverse lineage of mushroom-forming fungi.</title>
        <authorList>
            <person name="Looney B."/>
            <person name="Miyauchi S."/>
            <person name="Morin E."/>
            <person name="Drula E."/>
            <person name="Courty P.E."/>
            <person name="Kohler A."/>
            <person name="Kuo A."/>
            <person name="LaButti K."/>
            <person name="Pangilinan J."/>
            <person name="Lipzen A."/>
            <person name="Riley R."/>
            <person name="Andreopoulos W."/>
            <person name="He G."/>
            <person name="Johnson J."/>
            <person name="Nolan M."/>
            <person name="Tritt A."/>
            <person name="Barry K.W."/>
            <person name="Grigoriev I.V."/>
            <person name="Nagy L.G."/>
            <person name="Hibbett D."/>
            <person name="Henrissat B."/>
            <person name="Matheny P.B."/>
            <person name="Labbe J."/>
            <person name="Martin F.M."/>
        </authorList>
    </citation>
    <scope>NUCLEOTIDE SEQUENCE</scope>
    <source>
        <strain evidence="1">EC-137</strain>
    </source>
</reference>
<reference evidence="1" key="1">
    <citation type="submission" date="2021-02" db="EMBL/GenBank/DDBJ databases">
        <authorList>
            <consortium name="DOE Joint Genome Institute"/>
            <person name="Ahrendt S."/>
            <person name="Looney B.P."/>
            <person name="Miyauchi S."/>
            <person name="Morin E."/>
            <person name="Drula E."/>
            <person name="Courty P.E."/>
            <person name="Chicoki N."/>
            <person name="Fauchery L."/>
            <person name="Kohler A."/>
            <person name="Kuo A."/>
            <person name="Labutti K."/>
            <person name="Pangilinan J."/>
            <person name="Lipzen A."/>
            <person name="Riley R."/>
            <person name="Andreopoulos W."/>
            <person name="He G."/>
            <person name="Johnson J."/>
            <person name="Barry K.W."/>
            <person name="Grigoriev I.V."/>
            <person name="Nagy L."/>
            <person name="Hibbett D."/>
            <person name="Henrissat B."/>
            <person name="Matheny P.B."/>
            <person name="Labbe J."/>
            <person name="Martin F."/>
        </authorList>
    </citation>
    <scope>NUCLEOTIDE SEQUENCE</scope>
    <source>
        <strain evidence="1">EC-137</strain>
    </source>
</reference>
<dbReference type="EMBL" id="MU273558">
    <property type="protein sequence ID" value="KAI0032053.1"/>
    <property type="molecule type" value="Genomic_DNA"/>
</dbReference>
<evidence type="ECO:0000313" key="2">
    <source>
        <dbReference type="Proteomes" id="UP000814128"/>
    </source>
</evidence>
<comment type="caution">
    <text evidence="1">The sequence shown here is derived from an EMBL/GenBank/DDBJ whole genome shotgun (WGS) entry which is preliminary data.</text>
</comment>
<dbReference type="Proteomes" id="UP000814128">
    <property type="component" value="Unassembled WGS sequence"/>
</dbReference>
<protein>
    <submittedName>
        <fullName evidence="1">Uncharacterized protein</fullName>
    </submittedName>
</protein>